<dbReference type="InterPro" id="IPR050314">
    <property type="entry name" value="Glycosyl_Hydrlase_18"/>
</dbReference>
<keyword evidence="5" id="KW-0378">Hydrolase</keyword>
<dbReference type="PANTHER" id="PTHR11177">
    <property type="entry name" value="CHITINASE"/>
    <property type="match status" value="1"/>
</dbReference>
<dbReference type="SUPFAM" id="SSF51445">
    <property type="entry name" value="(Trans)glycosidases"/>
    <property type="match status" value="1"/>
</dbReference>
<dbReference type="GO" id="GO:0008061">
    <property type="term" value="F:chitin binding"/>
    <property type="evidence" value="ECO:0007669"/>
    <property type="project" value="InterPro"/>
</dbReference>
<dbReference type="SMART" id="SM00636">
    <property type="entry name" value="Glyco_18"/>
    <property type="match status" value="1"/>
</dbReference>
<dbReference type="Pfam" id="PF14040">
    <property type="entry name" value="DNase_NucA_NucB"/>
    <property type="match status" value="1"/>
</dbReference>
<evidence type="ECO:0000313" key="5">
    <source>
        <dbReference type="EMBL" id="KAK4110221.1"/>
    </source>
</evidence>
<organism evidence="5 6">
    <name type="scientific">Canariomyces notabilis</name>
    <dbReference type="NCBI Taxonomy" id="2074819"/>
    <lineage>
        <taxon>Eukaryota</taxon>
        <taxon>Fungi</taxon>
        <taxon>Dikarya</taxon>
        <taxon>Ascomycota</taxon>
        <taxon>Pezizomycotina</taxon>
        <taxon>Sordariomycetes</taxon>
        <taxon>Sordariomycetidae</taxon>
        <taxon>Sordariales</taxon>
        <taxon>Chaetomiaceae</taxon>
        <taxon>Canariomyces</taxon>
    </lineage>
</organism>
<feature type="compositionally biased region" description="Polar residues" evidence="3">
    <location>
        <begin position="1392"/>
        <end position="1402"/>
    </location>
</feature>
<dbReference type="Proteomes" id="UP001302812">
    <property type="component" value="Unassembled WGS sequence"/>
</dbReference>
<feature type="region of interest" description="Disordered" evidence="3">
    <location>
        <begin position="1514"/>
        <end position="1556"/>
    </location>
</feature>
<dbReference type="PANTHER" id="PTHR11177:SF402">
    <property type="entry name" value="CHITINASE"/>
    <property type="match status" value="1"/>
</dbReference>
<dbReference type="Gene3D" id="3.10.50.10">
    <property type="match status" value="1"/>
</dbReference>
<feature type="compositionally biased region" description="Basic and acidic residues" evidence="3">
    <location>
        <begin position="1326"/>
        <end position="1335"/>
    </location>
</feature>
<dbReference type="GO" id="GO:0005975">
    <property type="term" value="P:carbohydrate metabolic process"/>
    <property type="evidence" value="ECO:0007669"/>
    <property type="project" value="InterPro"/>
</dbReference>
<comment type="caution">
    <text evidence="5">The sequence shown here is derived from an EMBL/GenBank/DDBJ whole genome shotgun (WGS) entry which is preliminary data.</text>
</comment>
<reference evidence="5" key="2">
    <citation type="submission" date="2023-05" db="EMBL/GenBank/DDBJ databases">
        <authorList>
            <consortium name="Lawrence Berkeley National Laboratory"/>
            <person name="Steindorff A."/>
            <person name="Hensen N."/>
            <person name="Bonometti L."/>
            <person name="Westerberg I."/>
            <person name="Brannstrom I.O."/>
            <person name="Guillou S."/>
            <person name="Cros-Aarteil S."/>
            <person name="Calhoun S."/>
            <person name="Haridas S."/>
            <person name="Kuo A."/>
            <person name="Mondo S."/>
            <person name="Pangilinan J."/>
            <person name="Riley R."/>
            <person name="Labutti K."/>
            <person name="Andreopoulos B."/>
            <person name="Lipzen A."/>
            <person name="Chen C."/>
            <person name="Yanf M."/>
            <person name="Daum C."/>
            <person name="Ng V."/>
            <person name="Clum A."/>
            <person name="Ohm R."/>
            <person name="Martin F."/>
            <person name="Silar P."/>
            <person name="Natvig D."/>
            <person name="Lalanne C."/>
            <person name="Gautier V."/>
            <person name="Ament-Velasquez S.L."/>
            <person name="Kruys A."/>
            <person name="Hutchinson M.I."/>
            <person name="Powell A.J."/>
            <person name="Barry K."/>
            <person name="Miller A.N."/>
            <person name="Grigoriev I.V."/>
            <person name="Debuchy R."/>
            <person name="Gladieux P."/>
            <person name="Thoren M.H."/>
            <person name="Johannesson H."/>
        </authorList>
    </citation>
    <scope>NUCLEOTIDE SEQUENCE</scope>
    <source>
        <strain evidence="5">CBS 508.74</strain>
    </source>
</reference>
<feature type="region of interest" description="Disordered" evidence="3">
    <location>
        <begin position="1316"/>
        <end position="1335"/>
    </location>
</feature>
<dbReference type="Pfam" id="PF00704">
    <property type="entry name" value="Glyco_hydro_18"/>
    <property type="match status" value="1"/>
</dbReference>
<feature type="compositionally biased region" description="Polar residues" evidence="3">
    <location>
        <begin position="1316"/>
        <end position="1325"/>
    </location>
</feature>
<feature type="compositionally biased region" description="Acidic residues" evidence="3">
    <location>
        <begin position="1547"/>
        <end position="1556"/>
    </location>
</feature>
<evidence type="ECO:0000256" key="3">
    <source>
        <dbReference type="SAM" id="MobiDB-lite"/>
    </source>
</evidence>
<feature type="region of interest" description="Disordered" evidence="3">
    <location>
        <begin position="1383"/>
        <end position="1402"/>
    </location>
</feature>
<accession>A0AAN6QPF2</accession>
<dbReference type="InterPro" id="IPR017853">
    <property type="entry name" value="GH"/>
</dbReference>
<dbReference type="EC" id="3.2.1.14" evidence="2"/>
<comment type="similarity">
    <text evidence="1">Belongs to the glycosyl hydrolase 18 family. Chitinase class V subfamily.</text>
</comment>
<feature type="domain" description="GH18" evidence="4">
    <location>
        <begin position="27"/>
        <end position="372"/>
    </location>
</feature>
<feature type="compositionally biased region" description="Polar residues" evidence="3">
    <location>
        <begin position="1526"/>
        <end position="1535"/>
    </location>
</feature>
<dbReference type="GO" id="GO:0008843">
    <property type="term" value="F:endochitinase activity"/>
    <property type="evidence" value="ECO:0007669"/>
    <property type="project" value="UniProtKB-EC"/>
</dbReference>
<evidence type="ECO:0000313" key="6">
    <source>
        <dbReference type="Proteomes" id="UP001302812"/>
    </source>
</evidence>
<evidence type="ECO:0000259" key="4">
    <source>
        <dbReference type="PROSITE" id="PS51910"/>
    </source>
</evidence>
<evidence type="ECO:0000256" key="1">
    <source>
        <dbReference type="ARBA" id="ARBA00008682"/>
    </source>
</evidence>
<dbReference type="Gene3D" id="3.20.20.80">
    <property type="entry name" value="Glycosidases"/>
    <property type="match status" value="1"/>
</dbReference>
<name>A0AAN6QPF2_9PEZI</name>
<dbReference type="InterPro" id="IPR029070">
    <property type="entry name" value="Chitinase_insertion_sf"/>
</dbReference>
<keyword evidence="6" id="KW-1185">Reference proteome</keyword>
<dbReference type="GeneID" id="89937887"/>
<dbReference type="EMBL" id="MU853351">
    <property type="protein sequence ID" value="KAK4110221.1"/>
    <property type="molecule type" value="Genomic_DNA"/>
</dbReference>
<sequence>MCIKPHTGHRPRTCEVNPNGNATANLGVRIGYYDASAASRQCNAMQPENLAAGVLTHINVAYETVNENGEITDQNGQIMARITRLRRRYNGLRVNVVLGGWEFNNPYSDNPETIERWANVVSSVPNQQTYINSLVNYMHKYSLNGVDIDWRYPANINRGSPDADYDNFVVFVANIRDAFDAEDGGWQVTVSVPYDYPNLKGFSLQNLARQVDWFNLQAYDRYDLWDQDIAGNGYIRPHANTTHISQTLDLFERNGIEPNMIVLGLGFHGTTYTLNETACTNPGCQFGGPGFEEVMDLVPQLGTETFYDEESASKYLVASLSQWVSYEDAESFADKSNFLMSRCLRGFAVWSLDLDTQDYQALTALVGEDAMVHGFVEDQLNPDERRRLVDDLAAYTGQNCYVTMSCTDGSSDSGTGRCQTGYMSVATGHYPNQISPALPLVSCPEGQWHHVCCPSTALPRNCEWRGAPEQSEFGCNPGCGETQYELTRDTFLDDEGRGNCFSGHRSLCCDKAEILQRGCYWTGCQSAGITQPDPCGSGEVGMATRLDQDNGDKCPIIDWTDPNGVAAKATQNRWYCCPEQANVRNCKWSDDPSRFGGETMDPNSPSYGVGVCSKLDCPADELVETTALLPEPYTRWTDPLIGEGRSCANFANYPGVLPEFHLCCEPPSIYTREWPVVPSYLWSDASDNPDDQDVTWQWANDFGNNNHDITPDNLDENPGADPYGFVMMDGPPGSIHNAFPETFTVVQSSEPVSVRPRSLLTTNRTVLEQVWEHSEETIRVYCNYPADSPQCRRVFYKGTKDTIIKLPHHVGQGPWARIVSMEPERDLASEDLPGWVRRKRELSGNRNGIYVVKFDYNFHLIERQEEEPVKMRIDFTNLEGYWDEVTNGTMTNSTASSRKKRDLEHGVSFSEWKSRIDLAKRKTNNFKRETTARTADMVVRTKDKRWFGPFREWLNKLNTLESEQTGVLPMAFAKFFTLFSGRIFCRSDAGVTFTAGLDVTTDLQLHMDARYSYYFSGTVVPPRVNDMYAFARTQPRVMAGITIAGDAQLGYQTEPRKLISTLTYPGLAIKGIAAVGPSLDIWGQLTGSVTVSGSMRAGVTYTFQPIEMYLPNNDDTLNRAEAALEDNQVDEEGLEPTFEANVQARVDFNIHVSPELNMGIQVGGRVGPFDGTLVDAHISAFANTTLNFNARASAGTVNNRYNWEYDYEIAFLYRIGLAALAQIRFYGEWRSRTYFPVDWQRIRLFGPPQPIRSGVLSPEVRRGLSRRSSWLLSDSPLPGAVFSTPPEPKWPPPDLYAHIDTFRSGITSFTAHGNVTSSSENGTLHTRQEANEHQDDTKSDMEFHLGNQRFVCNQAPAMCGGSGLDQTGDLEVEERSISATTLGPREIGSFGGSPSSRSLALSQRAPSTDDCAVFPRLYYNCQSAFMDWTFVVPQSEGGTGVSNTMEGICKTLDRLMQSYRVVNTQRGSYSRTSALCHGSGCTLTFDADERAQNRRRRQACRGRDRRSKCAADNDNREQILWGPGSSGQRPATGLTSCDEFPFASSEEGGDNYDDDNGDMESIFGTKTVCVPTWQQSLQGNCNGLLRNLETNIRYFNNRQSRREINPDPDSARAEWKSWTDPGWARAGWPDPLDQASNNMQRTAEYKDVLPRPAGFTKATWEANQKIGWFHRRNYTVYLAEADDAGTLEFPGVSDTVTGNLADGTAITSISDVLCAVHTMGQARYRISGQNAWCMTGGREPGYAQYTWQGVATRPVYRSCIVRFTTTTPQKRDEKPIGTFGGHPVYGVELIPESEGGRIIYPDSD</sequence>
<reference evidence="5" key="1">
    <citation type="journal article" date="2023" name="Mol. Phylogenet. Evol.">
        <title>Genome-scale phylogeny and comparative genomics of the fungal order Sordariales.</title>
        <authorList>
            <person name="Hensen N."/>
            <person name="Bonometti L."/>
            <person name="Westerberg I."/>
            <person name="Brannstrom I.O."/>
            <person name="Guillou S."/>
            <person name="Cros-Aarteil S."/>
            <person name="Calhoun S."/>
            <person name="Haridas S."/>
            <person name="Kuo A."/>
            <person name="Mondo S."/>
            <person name="Pangilinan J."/>
            <person name="Riley R."/>
            <person name="LaButti K."/>
            <person name="Andreopoulos B."/>
            <person name="Lipzen A."/>
            <person name="Chen C."/>
            <person name="Yan M."/>
            <person name="Daum C."/>
            <person name="Ng V."/>
            <person name="Clum A."/>
            <person name="Steindorff A."/>
            <person name="Ohm R.A."/>
            <person name="Martin F."/>
            <person name="Silar P."/>
            <person name="Natvig D.O."/>
            <person name="Lalanne C."/>
            <person name="Gautier V."/>
            <person name="Ament-Velasquez S.L."/>
            <person name="Kruys A."/>
            <person name="Hutchinson M.I."/>
            <person name="Powell A.J."/>
            <person name="Barry K."/>
            <person name="Miller A.N."/>
            <person name="Grigoriev I.V."/>
            <person name="Debuchy R."/>
            <person name="Gladieux P."/>
            <person name="Hiltunen Thoren M."/>
            <person name="Johannesson H."/>
        </authorList>
    </citation>
    <scope>NUCLEOTIDE SEQUENCE</scope>
    <source>
        <strain evidence="5">CBS 508.74</strain>
    </source>
</reference>
<dbReference type="InterPro" id="IPR029476">
    <property type="entry name" value="DNase_NucA_NucB"/>
</dbReference>
<dbReference type="PROSITE" id="PS51910">
    <property type="entry name" value="GH18_2"/>
    <property type="match status" value="1"/>
</dbReference>
<proteinExistence type="inferred from homology"/>
<gene>
    <name evidence="5" type="ORF">N656DRAFT_770275</name>
</gene>
<dbReference type="InterPro" id="IPR011583">
    <property type="entry name" value="Chitinase_II/V-like_cat"/>
</dbReference>
<dbReference type="InterPro" id="IPR001223">
    <property type="entry name" value="Glyco_hydro18_cat"/>
</dbReference>
<evidence type="ECO:0000256" key="2">
    <source>
        <dbReference type="ARBA" id="ARBA00012729"/>
    </source>
</evidence>
<protein>
    <recommendedName>
        <fullName evidence="2">chitinase</fullName>
        <ecNumber evidence="2">3.2.1.14</ecNumber>
    </recommendedName>
</protein>
<dbReference type="RefSeq" id="XP_064667791.1">
    <property type="nucleotide sequence ID" value="XM_064813762.1"/>
</dbReference>